<protein>
    <submittedName>
        <fullName evidence="3">Superfamily I DNA and RNA helicase</fullName>
    </submittedName>
</protein>
<keyword evidence="3" id="KW-0378">Hydrolase</keyword>
<evidence type="ECO:0000259" key="2">
    <source>
        <dbReference type="Pfam" id="PF13538"/>
    </source>
</evidence>
<name>D6AGX6_STRFL</name>
<proteinExistence type="predicted"/>
<keyword evidence="3" id="KW-0347">Helicase</keyword>
<dbReference type="SUPFAM" id="SSF52540">
    <property type="entry name" value="P-loop containing nucleoside triphosphate hydrolases"/>
    <property type="match status" value="1"/>
</dbReference>
<organism evidence="3 4">
    <name type="scientific">Streptomyces filamentosus NRRL 15998</name>
    <dbReference type="NCBI Taxonomy" id="457431"/>
    <lineage>
        <taxon>Bacteria</taxon>
        <taxon>Bacillati</taxon>
        <taxon>Actinomycetota</taxon>
        <taxon>Actinomycetes</taxon>
        <taxon>Kitasatosporales</taxon>
        <taxon>Streptomycetaceae</taxon>
        <taxon>Streptomyces</taxon>
    </lineage>
</organism>
<dbReference type="PANTHER" id="PTHR11070:SF17">
    <property type="entry name" value="DNA HELICASE IV"/>
    <property type="match status" value="1"/>
</dbReference>
<reference evidence="4" key="1">
    <citation type="submission" date="2008-10" db="EMBL/GenBank/DDBJ databases">
        <authorList>
            <person name="Molnar K."/>
        </authorList>
    </citation>
    <scope>NUCLEOTIDE SEQUENCE [LARGE SCALE GENOMIC DNA]</scope>
    <source>
        <strain evidence="4">NRRL 15998</strain>
    </source>
</reference>
<evidence type="ECO:0000313" key="4">
    <source>
        <dbReference type="Proteomes" id="UP000003986"/>
    </source>
</evidence>
<dbReference type="GO" id="GO:0005829">
    <property type="term" value="C:cytosol"/>
    <property type="evidence" value="ECO:0007669"/>
    <property type="project" value="TreeGrafter"/>
</dbReference>
<dbReference type="Proteomes" id="UP000003986">
    <property type="component" value="Unassembled WGS sequence"/>
</dbReference>
<dbReference type="GO" id="GO:0043138">
    <property type="term" value="F:3'-5' DNA helicase activity"/>
    <property type="evidence" value="ECO:0007669"/>
    <property type="project" value="TreeGrafter"/>
</dbReference>
<reference evidence="4" key="2">
    <citation type="submission" date="2008-12" db="EMBL/GenBank/DDBJ databases">
        <title>Annotation of Streptomyces roseosporus strain NRRL 15998.</title>
        <authorList>
            <consortium name="The Broad Institute Genome Sequencing Platform"/>
            <consortium name="Broad Institute Microbial Sequencing Center"/>
            <person name="Fischbach M."/>
            <person name="Ward D."/>
            <person name="Young S."/>
            <person name="Kodira C.D."/>
            <person name="Zeng Q."/>
            <person name="Koehrsen M."/>
            <person name="Godfrey P."/>
            <person name="Alvarado L."/>
            <person name="Berlin A.M."/>
            <person name="Borenstein D."/>
            <person name="Chen Z."/>
            <person name="Engels R."/>
            <person name="Freedman E."/>
            <person name="Gellesch M."/>
            <person name="Goldberg J."/>
            <person name="Griggs A."/>
            <person name="Gujja S."/>
            <person name="Heiman D.I."/>
            <person name="Hepburn T.A."/>
            <person name="Howarth C."/>
            <person name="Jen D."/>
            <person name="Larson L."/>
            <person name="Lewis B."/>
            <person name="Mehta T."/>
            <person name="Park D."/>
            <person name="Pearson M."/>
            <person name="Roberts A."/>
            <person name="Saif S."/>
            <person name="Shea T.D."/>
            <person name="Shenoy N."/>
            <person name="Sisk P."/>
            <person name="Stolte C."/>
            <person name="Sykes S.N."/>
            <person name="Walk T."/>
            <person name="White J."/>
            <person name="Yandava C."/>
            <person name="Straight P."/>
            <person name="Clardy J."/>
            <person name="Hung D."/>
            <person name="Kolter R."/>
            <person name="Mekalanos J."/>
            <person name="Walker S."/>
            <person name="Walsh C.T."/>
            <person name="Wieland B.L.C."/>
            <person name="Ilzarbe M."/>
            <person name="Galagan J."/>
            <person name="Nusbaum C."/>
            <person name="Birren B."/>
        </authorList>
    </citation>
    <scope>NUCLEOTIDE SEQUENCE [LARGE SCALE GENOMIC DNA]</scope>
    <source>
        <strain evidence="4">NRRL 15998</strain>
    </source>
</reference>
<feature type="region of interest" description="Disordered" evidence="1">
    <location>
        <begin position="236"/>
        <end position="260"/>
    </location>
</feature>
<dbReference type="Pfam" id="PF13538">
    <property type="entry name" value="UvrD_C_2"/>
    <property type="match status" value="1"/>
</dbReference>
<dbReference type="InterPro" id="IPR027785">
    <property type="entry name" value="UvrD-like_helicase_C"/>
</dbReference>
<keyword evidence="3" id="KW-0067">ATP-binding</keyword>
<dbReference type="EMBL" id="DS999644">
    <property type="protein sequence ID" value="EFE79078.2"/>
    <property type="molecule type" value="Genomic_DNA"/>
</dbReference>
<accession>D6AGX6</accession>
<dbReference type="PANTHER" id="PTHR11070">
    <property type="entry name" value="UVRD / RECB / PCRA DNA HELICASE FAMILY MEMBER"/>
    <property type="match status" value="1"/>
</dbReference>
<dbReference type="GO" id="GO:0003677">
    <property type="term" value="F:DNA binding"/>
    <property type="evidence" value="ECO:0007669"/>
    <property type="project" value="InterPro"/>
</dbReference>
<feature type="domain" description="UvrD-like helicase C-terminal" evidence="2">
    <location>
        <begin position="172"/>
        <end position="220"/>
    </location>
</feature>
<dbReference type="GO" id="GO:0005524">
    <property type="term" value="F:ATP binding"/>
    <property type="evidence" value="ECO:0007669"/>
    <property type="project" value="InterPro"/>
</dbReference>
<sequence length="260" mass="28488">MSPYGWRAAARRGNPVRPGGGDRHVQYAVLRELFSCKMTILGDANQSVNPLSSSSLPVIRDIFPDADCLELCRSYRSTSEITDFAQHISRNDKLILAERHGLPPQVRAAADRRAHDKQILALVERHRQSDYRSLGIICKTVAQAEQLHRTLAAEGIDLAFLDYESTEFSAGAVITSAHIAKGLEFDTVIVPHVDDTNYATEMDKGMLYIACTRAMHELHLTHVGPPSRFLAFTKEPGSNPAAATTGTAEIPARGTRTPVG</sequence>
<dbReference type="InterPro" id="IPR027417">
    <property type="entry name" value="P-loop_NTPase"/>
</dbReference>
<evidence type="ECO:0000256" key="1">
    <source>
        <dbReference type="SAM" id="MobiDB-lite"/>
    </source>
</evidence>
<gene>
    <name evidence="3" type="ORF">SSGG_06445</name>
</gene>
<dbReference type="GO" id="GO:0000725">
    <property type="term" value="P:recombinational repair"/>
    <property type="evidence" value="ECO:0007669"/>
    <property type="project" value="TreeGrafter"/>
</dbReference>
<dbReference type="InterPro" id="IPR000212">
    <property type="entry name" value="DNA_helicase_UvrD/REP"/>
</dbReference>
<evidence type="ECO:0000313" key="3">
    <source>
        <dbReference type="EMBL" id="EFE79078.2"/>
    </source>
</evidence>
<dbReference type="Gene3D" id="3.40.50.300">
    <property type="entry name" value="P-loop containing nucleotide triphosphate hydrolases"/>
    <property type="match status" value="1"/>
</dbReference>
<dbReference type="AlphaFoldDB" id="D6AGX6"/>
<feature type="region of interest" description="Disordered" evidence="1">
    <location>
        <begin position="1"/>
        <end position="21"/>
    </location>
</feature>
<keyword evidence="3" id="KW-0547">Nucleotide-binding</keyword>